<dbReference type="PANTHER" id="PTHR31901:SF58">
    <property type="entry name" value="INDOLE-3-ACETIC ACID-AMIDO SYNTHETASE GH3.1-RELATED"/>
    <property type="match status" value="1"/>
</dbReference>
<evidence type="ECO:0000313" key="1">
    <source>
        <dbReference type="EMBL" id="KAL3344525.1"/>
    </source>
</evidence>
<gene>
    <name evidence="1" type="ORF">AABB24_023786</name>
</gene>
<feature type="non-terminal residue" evidence="1">
    <location>
        <position position="1"/>
    </location>
</feature>
<dbReference type="InterPro" id="IPR004993">
    <property type="entry name" value="GH3"/>
</dbReference>
<reference evidence="1 2" key="1">
    <citation type="submission" date="2024-05" db="EMBL/GenBank/DDBJ databases">
        <title>De novo assembly of an allotetraploid wild potato.</title>
        <authorList>
            <person name="Hosaka A.J."/>
        </authorList>
    </citation>
    <scope>NUCLEOTIDE SEQUENCE [LARGE SCALE GENOMIC DNA]</scope>
    <source>
        <tissue evidence="1">Young leaves</tissue>
    </source>
</reference>
<dbReference type="EMBL" id="JBJKTR010000014">
    <property type="protein sequence ID" value="KAL3344525.1"/>
    <property type="molecule type" value="Genomic_DNA"/>
</dbReference>
<dbReference type="Proteomes" id="UP001627284">
    <property type="component" value="Unassembled WGS sequence"/>
</dbReference>
<sequence length="135" mass="15156">LQKKKGSFLYFQFSLIMTMHSSVSSSPLGLPACEKDAKALQFIEEMTRNADSVQEKVLAEILSQNANTEYLQRFELGGAFKSKMPIATYDEIQPDIQRIANGDRSPIFSSHPISEFLTREDAPIICWGEKADAHN</sequence>
<dbReference type="AlphaFoldDB" id="A0ABD2SKX0"/>
<comment type="caution">
    <text evidence="1">The sequence shown here is derived from an EMBL/GenBank/DDBJ whole genome shotgun (WGS) entry which is preliminary data.</text>
</comment>
<evidence type="ECO:0000313" key="2">
    <source>
        <dbReference type="Proteomes" id="UP001627284"/>
    </source>
</evidence>
<keyword evidence="2" id="KW-1185">Reference proteome</keyword>
<proteinExistence type="predicted"/>
<dbReference type="PANTHER" id="PTHR31901">
    <property type="entry name" value="GH3 DOMAIN-CONTAINING PROTEIN"/>
    <property type="match status" value="1"/>
</dbReference>
<accession>A0ABD2SKX0</accession>
<dbReference type="Pfam" id="PF03321">
    <property type="entry name" value="GH3"/>
    <property type="match status" value="1"/>
</dbReference>
<name>A0ABD2SKX0_9SOLN</name>
<organism evidence="1 2">
    <name type="scientific">Solanum stoloniferum</name>
    <dbReference type="NCBI Taxonomy" id="62892"/>
    <lineage>
        <taxon>Eukaryota</taxon>
        <taxon>Viridiplantae</taxon>
        <taxon>Streptophyta</taxon>
        <taxon>Embryophyta</taxon>
        <taxon>Tracheophyta</taxon>
        <taxon>Spermatophyta</taxon>
        <taxon>Magnoliopsida</taxon>
        <taxon>eudicotyledons</taxon>
        <taxon>Gunneridae</taxon>
        <taxon>Pentapetalae</taxon>
        <taxon>asterids</taxon>
        <taxon>lamiids</taxon>
        <taxon>Solanales</taxon>
        <taxon>Solanaceae</taxon>
        <taxon>Solanoideae</taxon>
        <taxon>Solaneae</taxon>
        <taxon>Solanum</taxon>
    </lineage>
</organism>
<protein>
    <submittedName>
        <fullName evidence="1">Uncharacterized protein</fullName>
    </submittedName>
</protein>